<keyword evidence="8" id="KW-1185">Reference proteome</keyword>
<keyword evidence="6" id="KW-0460">Magnesium</keyword>
<evidence type="ECO:0000256" key="4">
    <source>
        <dbReference type="ARBA" id="ARBA00036539"/>
    </source>
</evidence>
<dbReference type="EMBL" id="BDSP01000203">
    <property type="protein sequence ID" value="GAX23652.1"/>
    <property type="molecule type" value="Genomic_DNA"/>
</dbReference>
<dbReference type="Proteomes" id="UP000198406">
    <property type="component" value="Unassembled WGS sequence"/>
</dbReference>
<dbReference type="GO" id="GO:0030272">
    <property type="term" value="F:5-formyltetrahydrofolate cyclo-ligase activity"/>
    <property type="evidence" value="ECO:0007669"/>
    <property type="project" value="UniProtKB-EC"/>
</dbReference>
<dbReference type="Gene3D" id="3.40.50.10420">
    <property type="entry name" value="NagB/RpiA/CoA transferase-like"/>
    <property type="match status" value="1"/>
</dbReference>
<evidence type="ECO:0000256" key="1">
    <source>
        <dbReference type="ARBA" id="ARBA00010638"/>
    </source>
</evidence>
<comment type="caution">
    <text evidence="7">The sequence shown here is derived from an EMBL/GenBank/DDBJ whole genome shotgun (WGS) entry which is preliminary data.</text>
</comment>
<proteinExistence type="inferred from homology"/>
<name>A0A1Z5KBY4_FISSO</name>
<comment type="cofactor">
    <cofactor evidence="6">
        <name>Mg(2+)</name>
        <dbReference type="ChEBI" id="CHEBI:18420"/>
    </cofactor>
</comment>
<evidence type="ECO:0000256" key="5">
    <source>
        <dbReference type="ARBA" id="ARBA00038966"/>
    </source>
</evidence>
<dbReference type="GO" id="GO:0035999">
    <property type="term" value="P:tetrahydrofolate interconversion"/>
    <property type="evidence" value="ECO:0007669"/>
    <property type="project" value="TreeGrafter"/>
</dbReference>
<dbReference type="SUPFAM" id="SSF100950">
    <property type="entry name" value="NagB/RpiA/CoA transferase-like"/>
    <property type="match status" value="1"/>
</dbReference>
<comment type="similarity">
    <text evidence="1 6">Belongs to the 5-formyltetrahydrofolate cyclo-ligase family.</text>
</comment>
<dbReference type="InterPro" id="IPR002698">
    <property type="entry name" value="FTHF_cligase"/>
</dbReference>
<dbReference type="EC" id="6.3.3.2" evidence="5 6"/>
<evidence type="ECO:0000256" key="3">
    <source>
        <dbReference type="ARBA" id="ARBA00022840"/>
    </source>
</evidence>
<dbReference type="GO" id="GO:0009396">
    <property type="term" value="P:folic acid-containing compound biosynthetic process"/>
    <property type="evidence" value="ECO:0007669"/>
    <property type="project" value="TreeGrafter"/>
</dbReference>
<dbReference type="InterPro" id="IPR024185">
    <property type="entry name" value="FTHF_cligase-like_sf"/>
</dbReference>
<dbReference type="PANTHER" id="PTHR23407">
    <property type="entry name" value="ATPASE INHIBITOR/5-FORMYLTETRAHYDROFOLATE CYCLO-LIGASE"/>
    <property type="match status" value="1"/>
</dbReference>
<gene>
    <name evidence="7" type="ORF">FisN_12Hu225</name>
</gene>
<evidence type="ECO:0000256" key="2">
    <source>
        <dbReference type="ARBA" id="ARBA00022741"/>
    </source>
</evidence>
<dbReference type="NCBIfam" id="TIGR02727">
    <property type="entry name" value="MTHFS_bact"/>
    <property type="match status" value="1"/>
</dbReference>
<organism evidence="7 8">
    <name type="scientific">Fistulifera solaris</name>
    <name type="common">Oleaginous diatom</name>
    <dbReference type="NCBI Taxonomy" id="1519565"/>
    <lineage>
        <taxon>Eukaryota</taxon>
        <taxon>Sar</taxon>
        <taxon>Stramenopiles</taxon>
        <taxon>Ochrophyta</taxon>
        <taxon>Bacillariophyta</taxon>
        <taxon>Bacillariophyceae</taxon>
        <taxon>Bacillariophycidae</taxon>
        <taxon>Naviculales</taxon>
        <taxon>Naviculaceae</taxon>
        <taxon>Fistulifera</taxon>
    </lineage>
</organism>
<dbReference type="AlphaFoldDB" id="A0A1Z5KBY4"/>
<reference evidence="7 8" key="1">
    <citation type="journal article" date="2015" name="Plant Cell">
        <title>Oil accumulation by the oleaginous diatom Fistulifera solaris as revealed by the genome and transcriptome.</title>
        <authorList>
            <person name="Tanaka T."/>
            <person name="Maeda Y."/>
            <person name="Veluchamy A."/>
            <person name="Tanaka M."/>
            <person name="Abida H."/>
            <person name="Marechal E."/>
            <person name="Bowler C."/>
            <person name="Muto M."/>
            <person name="Sunaga Y."/>
            <person name="Tanaka M."/>
            <person name="Yoshino T."/>
            <person name="Taniguchi T."/>
            <person name="Fukuda Y."/>
            <person name="Nemoto M."/>
            <person name="Matsumoto M."/>
            <person name="Wong P.S."/>
            <person name="Aburatani S."/>
            <person name="Fujibuchi W."/>
        </authorList>
    </citation>
    <scope>NUCLEOTIDE SEQUENCE [LARGE SCALE GENOMIC DNA]</scope>
    <source>
        <strain evidence="7 8">JPCC DA0580</strain>
    </source>
</reference>
<comment type="catalytic activity">
    <reaction evidence="4 6">
        <text>(6S)-5-formyl-5,6,7,8-tetrahydrofolate + ATP = (6R)-5,10-methenyltetrahydrofolate + ADP + phosphate</text>
        <dbReference type="Rhea" id="RHEA:10488"/>
        <dbReference type="ChEBI" id="CHEBI:30616"/>
        <dbReference type="ChEBI" id="CHEBI:43474"/>
        <dbReference type="ChEBI" id="CHEBI:57455"/>
        <dbReference type="ChEBI" id="CHEBI:57457"/>
        <dbReference type="ChEBI" id="CHEBI:456216"/>
        <dbReference type="EC" id="6.3.3.2"/>
    </reaction>
</comment>
<keyword evidence="7" id="KW-0436">Ligase</keyword>
<dbReference type="GO" id="GO:0005739">
    <property type="term" value="C:mitochondrion"/>
    <property type="evidence" value="ECO:0007669"/>
    <property type="project" value="TreeGrafter"/>
</dbReference>
<keyword evidence="2 6" id="KW-0547">Nucleotide-binding</keyword>
<evidence type="ECO:0000313" key="7">
    <source>
        <dbReference type="EMBL" id="GAX23652.1"/>
    </source>
</evidence>
<dbReference type="OrthoDB" id="2015992at2759"/>
<dbReference type="GO" id="GO:0046872">
    <property type="term" value="F:metal ion binding"/>
    <property type="evidence" value="ECO:0007669"/>
    <property type="project" value="UniProtKB-KW"/>
</dbReference>
<protein>
    <recommendedName>
        <fullName evidence="5 6">5-formyltetrahydrofolate cyclo-ligase</fullName>
        <ecNumber evidence="5 6">6.3.3.2</ecNumber>
    </recommendedName>
</protein>
<dbReference type="GO" id="GO:0005524">
    <property type="term" value="F:ATP binding"/>
    <property type="evidence" value="ECO:0007669"/>
    <property type="project" value="UniProtKB-KW"/>
</dbReference>
<keyword evidence="3 6" id="KW-0067">ATP-binding</keyword>
<dbReference type="InterPro" id="IPR037171">
    <property type="entry name" value="NagB/RpiA_transferase-like"/>
</dbReference>
<evidence type="ECO:0000313" key="8">
    <source>
        <dbReference type="Proteomes" id="UP000198406"/>
    </source>
</evidence>
<keyword evidence="6" id="KW-0479">Metal-binding</keyword>
<dbReference type="PANTHER" id="PTHR23407:SF1">
    <property type="entry name" value="5-FORMYLTETRAHYDROFOLATE CYCLO-LIGASE"/>
    <property type="match status" value="1"/>
</dbReference>
<accession>A0A1Z5KBY4</accession>
<dbReference type="Pfam" id="PF01812">
    <property type="entry name" value="5-FTHF_cyc-lig"/>
    <property type="match status" value="1"/>
</dbReference>
<dbReference type="InParanoid" id="A0A1Z5KBY4"/>
<sequence length="255" mass="28521">MYAWRGSLVLSALLKPGVCYHSKASFHSALRPKMSGVSATHGANDIVTRKKQLRKQVRSMISELSKNDIESQSLEVWERLFDLPVYKQAQSVGLFLSMPSGEIDTDLAIRNAVEAGKHIYVPQVGKNFEHADMELLKVDQSASKAGELFHQAWPRNKWGIPEPPPGMPIVLAKEGDIDVLIVPGLAFDRKCDRLGQGKGYYDRFIQRMISSDKKPPCLIAVCLTCQLVEEIPVESYDRRMDLIITPSEIIGSKNK</sequence>
<evidence type="ECO:0000256" key="6">
    <source>
        <dbReference type="RuleBase" id="RU361279"/>
    </source>
</evidence>